<reference evidence="3 4" key="1">
    <citation type="journal article" date="2016" name="MBio">
        <title>Lateral Gene Transfer in a Heavy Metal-Contaminated-Groundwater Microbial Community.</title>
        <authorList>
            <person name="Hemme C.L."/>
            <person name="Green S.J."/>
            <person name="Rishishwar L."/>
            <person name="Prakash O."/>
            <person name="Pettenato A."/>
            <person name="Chakraborty R."/>
            <person name="Deutschbauer A.M."/>
            <person name="Van Nostrand J.D."/>
            <person name="Wu L."/>
            <person name="He Z."/>
            <person name="Jordan I.K."/>
            <person name="Hazen T.C."/>
            <person name="Arkin A.P."/>
            <person name="Kostka J.E."/>
            <person name="Zhou J."/>
        </authorList>
    </citation>
    <scope>NUCLEOTIDE SEQUENCE [LARGE SCALE GENOMIC DNA]</scope>
    <source>
        <strain evidence="3 4">FW104-T7</strain>
    </source>
</reference>
<feature type="domain" description="DUF3631" evidence="2">
    <location>
        <begin position="266"/>
        <end position="448"/>
    </location>
</feature>
<feature type="compositionally biased region" description="Basic and acidic residues" evidence="1">
    <location>
        <begin position="498"/>
        <end position="511"/>
    </location>
</feature>
<evidence type="ECO:0000256" key="1">
    <source>
        <dbReference type="SAM" id="MobiDB-lite"/>
    </source>
</evidence>
<dbReference type="RefSeq" id="WP_008439175.1">
    <property type="nucleotide sequence ID" value="NZ_LVJS01000118.1"/>
</dbReference>
<evidence type="ECO:0000313" key="3">
    <source>
        <dbReference type="EMBL" id="KZC22334.1"/>
    </source>
</evidence>
<protein>
    <recommendedName>
        <fullName evidence="2">DUF3631 domain-containing protein</fullName>
    </recommendedName>
</protein>
<proteinExistence type="predicted"/>
<organism evidence="3 4">
    <name type="scientific">Rhodanobacter thiooxydans</name>
    <dbReference type="NCBI Taxonomy" id="416169"/>
    <lineage>
        <taxon>Bacteria</taxon>
        <taxon>Pseudomonadati</taxon>
        <taxon>Pseudomonadota</taxon>
        <taxon>Gammaproteobacteria</taxon>
        <taxon>Lysobacterales</taxon>
        <taxon>Rhodanobacteraceae</taxon>
        <taxon>Rhodanobacter</taxon>
    </lineage>
</organism>
<name>A0A154QDR2_9GAMM</name>
<comment type="caution">
    <text evidence="3">The sequence shown here is derived from an EMBL/GenBank/DDBJ whole genome shotgun (WGS) entry which is preliminary data.</text>
</comment>
<feature type="region of interest" description="Disordered" evidence="1">
    <location>
        <begin position="498"/>
        <end position="520"/>
    </location>
</feature>
<gene>
    <name evidence="3" type="ORF">RHOFW104T7_01295</name>
</gene>
<keyword evidence="4" id="KW-1185">Reference proteome</keyword>
<dbReference type="AlphaFoldDB" id="A0A154QDR2"/>
<dbReference type="eggNOG" id="COG4643">
    <property type="taxonomic scope" value="Bacteria"/>
</dbReference>
<evidence type="ECO:0000313" key="4">
    <source>
        <dbReference type="Proteomes" id="UP000076131"/>
    </source>
</evidence>
<sequence length="520" mass="56270">MPAETYSASIDDLAAREEAAFPDPDPIELALGRLATDPGAIFEADVLTALVEVRRTDPARYQRVRAAAKAAKASVGELDKLTAPKDDGGSVEVVAEVEPWPEPVDGRQLLADLCAIIGEHVIADPPTIRAAALWVVHTYCMDVLTVSPLAHISAPEMRCGKTVLLTAMMRLVFRPLSISSITPSAIFRSVELWSPTLGIDEADAFLKDNEEARGLINSGLYREGAFVIRCVGDDHTPTKFSTWAPKILCGIGKLAGTIEDRSIPLRMRRKVAGETAANIRRSDPQPWLDLQARLARWTRDHQHRIASAQPAPAHGLGDRAQDCWEPLLAIADLAAGEWPGLARAAALALHGVEEETPSIGVELLRDIEAAFKERHTSRLASVELLSILTQDEEAPWATWNRGNPLRPRQLAARLSEFGIKPKPLRPPNGGKPFKGYDVADFTDAFARYVSAEEGVLSVTPSQPHSSAVCGVSATVTAVQVSPKGDTPEPAWDKACHRVTDKNPLPEERSKAGEQTGSVTI</sequence>
<dbReference type="EMBL" id="LVJS01000118">
    <property type="protein sequence ID" value="KZC22334.1"/>
    <property type="molecule type" value="Genomic_DNA"/>
</dbReference>
<dbReference type="STRING" id="416169.RHOFW104T7_01295"/>
<dbReference type="Pfam" id="PF12307">
    <property type="entry name" value="DUF3631"/>
    <property type="match status" value="1"/>
</dbReference>
<evidence type="ECO:0000259" key="2">
    <source>
        <dbReference type="Pfam" id="PF12307"/>
    </source>
</evidence>
<accession>A0A154QDR2</accession>
<dbReference type="InterPro" id="IPR022081">
    <property type="entry name" value="DUF3631"/>
</dbReference>
<dbReference type="Proteomes" id="UP000076131">
    <property type="component" value="Unassembled WGS sequence"/>
</dbReference>